<sequence>MRTRANGPKGSSAEEKPETEQPSKKTLTPAERPSKTFVLPSKASNDARFLTLPNPSTGELNRYFFCPQLGLYEFTVVASQPHIPRSILFTHKRDSTSTKANGDEKRPAGSLTKTAELLIATPVDSIFFILPILSPPASKTNSAKGLFQPLDDILDSQDEMHDHLRYILYNESFRGLLEKRMESICDTVEAGDEKMFRLSEEKLLKELISKAERMVAQGLPTSLEERFIRQALETPLMSVTRDDVVTAETKSDSNTPAAESQDRPGLERAETQSSAATAAISISTPLDASTPATQPSAIQSPSPDDSIPRLLRIRTALSFMQSSYLPPHISAKIEKILTSPESPIDFKPLTDELKRIADLRAEALASRSFGDFSRKRSADDDDVDAAESRAEKKRRKEEEEKKKKAGQSRGVKDLKKVDTSGMKKMSDFFGKAAAAKKKS</sequence>
<dbReference type="GO" id="GO:0032299">
    <property type="term" value="C:ribonuclease H2 complex"/>
    <property type="evidence" value="ECO:0007669"/>
    <property type="project" value="InterPro"/>
</dbReference>
<comment type="subcellular location">
    <subcellularLocation>
        <location evidence="1">Nucleus</location>
    </subcellularLocation>
</comment>
<dbReference type="GO" id="GO:0006401">
    <property type="term" value="P:RNA catabolic process"/>
    <property type="evidence" value="ECO:0007669"/>
    <property type="project" value="TreeGrafter"/>
</dbReference>
<keyword evidence="10" id="KW-1185">Reference proteome</keyword>
<dbReference type="PANTHER" id="PTHR13383:SF11">
    <property type="entry name" value="RIBONUCLEASE H2 SUBUNIT B"/>
    <property type="match status" value="1"/>
</dbReference>
<dbReference type="CDD" id="cd09270">
    <property type="entry name" value="RNase_H2-B"/>
    <property type="match status" value="1"/>
</dbReference>
<dbReference type="Proteomes" id="UP000283841">
    <property type="component" value="Unassembled WGS sequence"/>
</dbReference>
<feature type="region of interest" description="Disordered" evidence="6">
    <location>
        <begin position="371"/>
        <end position="418"/>
    </location>
</feature>
<feature type="domain" description="Ribonuclease H2 subunit B wHTH" evidence="7">
    <location>
        <begin position="127"/>
        <end position="333"/>
    </location>
</feature>
<dbReference type="AlphaFoldDB" id="A0A443I5H9"/>
<feature type="domain" description="Rnh202 triple barrel" evidence="8">
    <location>
        <begin position="38"/>
        <end position="124"/>
    </location>
</feature>
<dbReference type="STRING" id="264951.A0A443I5H9"/>
<evidence type="ECO:0000259" key="8">
    <source>
        <dbReference type="Pfam" id="PF17745"/>
    </source>
</evidence>
<accession>A0A443I5H9</accession>
<dbReference type="Pfam" id="PF09468">
    <property type="entry name" value="RNase_H2-Ydr279"/>
    <property type="match status" value="1"/>
</dbReference>
<dbReference type="InterPro" id="IPR040456">
    <property type="entry name" value="RNase_H2_suB"/>
</dbReference>
<feature type="compositionally biased region" description="Basic and acidic residues" evidence="6">
    <location>
        <begin position="12"/>
        <end position="23"/>
    </location>
</feature>
<evidence type="ECO:0000256" key="5">
    <source>
        <dbReference type="ARBA" id="ARBA00033464"/>
    </source>
</evidence>
<evidence type="ECO:0000256" key="2">
    <source>
        <dbReference type="ARBA" id="ARBA00019062"/>
    </source>
</evidence>
<dbReference type="GO" id="GO:0005654">
    <property type="term" value="C:nucleoplasm"/>
    <property type="evidence" value="ECO:0007669"/>
    <property type="project" value="TreeGrafter"/>
</dbReference>
<dbReference type="Gene3D" id="1.10.20.120">
    <property type="match status" value="1"/>
</dbReference>
<evidence type="ECO:0000256" key="1">
    <source>
        <dbReference type="ARBA" id="ARBA00004123"/>
    </source>
</evidence>
<feature type="compositionally biased region" description="Low complexity" evidence="6">
    <location>
        <begin position="273"/>
        <end position="284"/>
    </location>
</feature>
<name>A0A443I5H9_BYSSP</name>
<dbReference type="PANTHER" id="PTHR13383">
    <property type="entry name" value="RIBONUCLEASE H2 SUBUNIT B"/>
    <property type="match status" value="1"/>
</dbReference>
<feature type="region of interest" description="Disordered" evidence="6">
    <location>
        <begin position="1"/>
        <end position="35"/>
    </location>
</feature>
<feature type="compositionally biased region" description="Polar residues" evidence="6">
    <location>
        <begin position="286"/>
        <end position="303"/>
    </location>
</feature>
<feature type="compositionally biased region" description="Basic and acidic residues" evidence="6">
    <location>
        <begin position="260"/>
        <end position="270"/>
    </location>
</feature>
<dbReference type="Pfam" id="PF17745">
    <property type="entry name" value="Ydr279_N"/>
    <property type="match status" value="1"/>
</dbReference>
<evidence type="ECO:0000256" key="4">
    <source>
        <dbReference type="ARBA" id="ARBA00024778"/>
    </source>
</evidence>
<evidence type="ECO:0000313" key="9">
    <source>
        <dbReference type="EMBL" id="RWQ99287.1"/>
    </source>
</evidence>
<dbReference type="RefSeq" id="XP_028488932.1">
    <property type="nucleotide sequence ID" value="XM_028626026.1"/>
</dbReference>
<evidence type="ECO:0000256" key="3">
    <source>
        <dbReference type="ARBA" id="ARBA00023242"/>
    </source>
</evidence>
<organism evidence="9 10">
    <name type="scientific">Byssochlamys spectabilis</name>
    <name type="common">Paecilomyces variotii</name>
    <dbReference type="NCBI Taxonomy" id="264951"/>
    <lineage>
        <taxon>Eukaryota</taxon>
        <taxon>Fungi</taxon>
        <taxon>Dikarya</taxon>
        <taxon>Ascomycota</taxon>
        <taxon>Pezizomycotina</taxon>
        <taxon>Eurotiomycetes</taxon>
        <taxon>Eurotiomycetidae</taxon>
        <taxon>Eurotiales</taxon>
        <taxon>Thermoascaceae</taxon>
        <taxon>Paecilomyces</taxon>
    </lineage>
</organism>
<protein>
    <recommendedName>
        <fullName evidence="2">Ribonuclease H2 subunit B</fullName>
    </recommendedName>
    <alternativeName>
        <fullName evidence="5">Ribonuclease HI subunit B</fullName>
    </alternativeName>
</protein>
<dbReference type="GeneID" id="39595303"/>
<comment type="function">
    <text evidence="4">Non catalytic subunit of RNase H2, an endonuclease that specifically degrades the RNA of RNA:DNA hybrids. Participates in DNA replication, possibly by mediating the removal of lagging-strand Okazaki fragment RNA primers during DNA replication. Mediates the excision of single ribonucleotides from DNA:RNA duplexes.</text>
</comment>
<evidence type="ECO:0000313" key="10">
    <source>
        <dbReference type="Proteomes" id="UP000283841"/>
    </source>
</evidence>
<dbReference type="VEuPathDB" id="FungiDB:C8Q69DRAFT_19629"/>
<dbReference type="InterPro" id="IPR041195">
    <property type="entry name" value="Rnh202_N"/>
</dbReference>
<comment type="caution">
    <text evidence="9">The sequence shown here is derived from an EMBL/GenBank/DDBJ whole genome shotgun (WGS) entry which is preliminary data.</text>
</comment>
<evidence type="ECO:0000256" key="6">
    <source>
        <dbReference type="SAM" id="MobiDB-lite"/>
    </source>
</evidence>
<dbReference type="EMBL" id="RCNU01000001">
    <property type="protein sequence ID" value="RWQ99287.1"/>
    <property type="molecule type" value="Genomic_DNA"/>
</dbReference>
<gene>
    <name evidence="9" type="ORF">C8Q69DRAFT_19629</name>
</gene>
<feature type="region of interest" description="Disordered" evidence="6">
    <location>
        <begin position="245"/>
        <end position="307"/>
    </location>
</feature>
<proteinExistence type="predicted"/>
<reference evidence="9 10" key="1">
    <citation type="journal article" date="2018" name="Front. Microbiol.">
        <title>Genomic and genetic insights into a cosmopolitan fungus, Paecilomyces variotii (Eurotiales).</title>
        <authorList>
            <person name="Urquhart A.S."/>
            <person name="Mondo S.J."/>
            <person name="Makela M.R."/>
            <person name="Hane J.K."/>
            <person name="Wiebenga A."/>
            <person name="He G."/>
            <person name="Mihaltcheva S."/>
            <person name="Pangilinan J."/>
            <person name="Lipzen A."/>
            <person name="Barry K."/>
            <person name="de Vries R.P."/>
            <person name="Grigoriev I.V."/>
            <person name="Idnurm A."/>
        </authorList>
    </citation>
    <scope>NUCLEOTIDE SEQUENCE [LARGE SCALE GENOMIC DNA]</scope>
    <source>
        <strain evidence="9 10">CBS 101075</strain>
    </source>
</reference>
<dbReference type="InterPro" id="IPR019024">
    <property type="entry name" value="RNase_H2_suB_wHTH"/>
</dbReference>
<keyword evidence="3" id="KW-0539">Nucleus</keyword>
<evidence type="ECO:0000259" key="7">
    <source>
        <dbReference type="Pfam" id="PF09468"/>
    </source>
</evidence>
<feature type="compositionally biased region" description="Basic and acidic residues" evidence="6">
    <location>
        <begin position="386"/>
        <end position="402"/>
    </location>
</feature>